<evidence type="ECO:0000256" key="1">
    <source>
        <dbReference type="ARBA" id="ARBA00008987"/>
    </source>
</evidence>
<evidence type="ECO:0000256" key="4">
    <source>
        <dbReference type="ARBA" id="ARBA00023157"/>
    </source>
</evidence>
<feature type="site" description="Deprotonates C-terminal active site Cys" evidence="7">
    <location>
        <position position="32"/>
    </location>
</feature>
<keyword evidence="4 8" id="KW-1015">Disulfide bond</keyword>
<dbReference type="PROSITE" id="PS51352">
    <property type="entry name" value="THIOREDOXIN_2"/>
    <property type="match status" value="1"/>
</dbReference>
<dbReference type="SUPFAM" id="SSF52833">
    <property type="entry name" value="Thioredoxin-like"/>
    <property type="match status" value="1"/>
</dbReference>
<dbReference type="FunFam" id="3.40.30.10:FF:000001">
    <property type="entry name" value="Thioredoxin"/>
    <property type="match status" value="1"/>
</dbReference>
<dbReference type="CDD" id="cd02947">
    <property type="entry name" value="TRX_family"/>
    <property type="match status" value="1"/>
</dbReference>
<accession>A0A1F6T3I9</accession>
<evidence type="ECO:0000256" key="2">
    <source>
        <dbReference type="ARBA" id="ARBA00022448"/>
    </source>
</evidence>
<feature type="active site" description="Nucleophile" evidence="7">
    <location>
        <position position="41"/>
    </location>
</feature>
<evidence type="ECO:0000256" key="6">
    <source>
        <dbReference type="PIRNR" id="PIRNR000077"/>
    </source>
</evidence>
<dbReference type="Pfam" id="PF00085">
    <property type="entry name" value="Thioredoxin"/>
    <property type="match status" value="1"/>
</dbReference>
<dbReference type="PROSITE" id="PS00194">
    <property type="entry name" value="THIOREDOXIN_1"/>
    <property type="match status" value="1"/>
</dbReference>
<dbReference type="InterPro" id="IPR036249">
    <property type="entry name" value="Thioredoxin-like_sf"/>
</dbReference>
<evidence type="ECO:0000313" key="11">
    <source>
        <dbReference type="Proteomes" id="UP000178379"/>
    </source>
</evidence>
<gene>
    <name evidence="10" type="ORF">A2140_00820</name>
</gene>
<dbReference type="STRING" id="1817756.A2140_00820"/>
<evidence type="ECO:0000259" key="9">
    <source>
        <dbReference type="PROSITE" id="PS51352"/>
    </source>
</evidence>
<feature type="disulfide bond" description="Redox-active" evidence="8">
    <location>
        <begin position="38"/>
        <end position="41"/>
    </location>
</feature>
<sequence length="114" mass="12986">MPGTLPMIYDVDESSFDDKVLKASAEVPVLVDFWADWCPPCTALTPVLERVTQEYGGRVRLAKVDADENMKLAGRYQLRGFPTVLIFVNGEERDRFSSFRPVDFVRGFIDRQLP</sequence>
<keyword evidence="2" id="KW-0813">Transport</keyword>
<dbReference type="InterPro" id="IPR013766">
    <property type="entry name" value="Thioredoxin_domain"/>
</dbReference>
<evidence type="ECO:0000256" key="7">
    <source>
        <dbReference type="PIRSR" id="PIRSR000077-1"/>
    </source>
</evidence>
<dbReference type="PANTHER" id="PTHR45663:SF11">
    <property type="entry name" value="GEO12009P1"/>
    <property type="match status" value="1"/>
</dbReference>
<dbReference type="Gene3D" id="3.40.30.10">
    <property type="entry name" value="Glutaredoxin"/>
    <property type="match status" value="1"/>
</dbReference>
<comment type="similarity">
    <text evidence="1 6">Belongs to the thioredoxin family.</text>
</comment>
<dbReference type="PIRSF" id="PIRSF000077">
    <property type="entry name" value="Thioredoxin"/>
    <property type="match status" value="1"/>
</dbReference>
<evidence type="ECO:0000256" key="3">
    <source>
        <dbReference type="ARBA" id="ARBA00022982"/>
    </source>
</evidence>
<reference evidence="10 11" key="1">
    <citation type="journal article" date="2016" name="Nat. Commun.">
        <title>Thousands of microbial genomes shed light on interconnected biogeochemical processes in an aquifer system.</title>
        <authorList>
            <person name="Anantharaman K."/>
            <person name="Brown C.T."/>
            <person name="Hug L.A."/>
            <person name="Sharon I."/>
            <person name="Castelle C.J."/>
            <person name="Probst A.J."/>
            <person name="Thomas B.C."/>
            <person name="Singh A."/>
            <person name="Wilkins M.J."/>
            <person name="Karaoz U."/>
            <person name="Brodie E.L."/>
            <person name="Williams K.H."/>
            <person name="Hubbard S.S."/>
            <person name="Banfield J.F."/>
        </authorList>
    </citation>
    <scope>NUCLEOTIDE SEQUENCE [LARGE SCALE GENOMIC DNA]</scope>
</reference>
<dbReference type="PANTHER" id="PTHR45663">
    <property type="entry name" value="GEO12009P1"/>
    <property type="match status" value="1"/>
</dbReference>
<dbReference type="Proteomes" id="UP000178379">
    <property type="component" value="Unassembled WGS sequence"/>
</dbReference>
<name>A0A1F6T3I9_9PROT</name>
<evidence type="ECO:0000313" key="10">
    <source>
        <dbReference type="EMBL" id="OGI39728.1"/>
    </source>
</evidence>
<organism evidence="10 11">
    <name type="scientific">Candidatus Muproteobacteria bacterium RBG_16_62_13</name>
    <dbReference type="NCBI Taxonomy" id="1817756"/>
    <lineage>
        <taxon>Bacteria</taxon>
        <taxon>Pseudomonadati</taxon>
        <taxon>Pseudomonadota</taxon>
        <taxon>Candidatus Muproteobacteria</taxon>
    </lineage>
</organism>
<feature type="site" description="Contributes to redox potential value" evidence="7">
    <location>
        <position position="39"/>
    </location>
</feature>
<proteinExistence type="inferred from homology"/>
<feature type="site" description="Contributes to redox potential value" evidence="7">
    <location>
        <position position="40"/>
    </location>
</feature>
<keyword evidence="3" id="KW-0249">Electron transport</keyword>
<comment type="caution">
    <text evidence="10">The sequence shown here is derived from an EMBL/GenBank/DDBJ whole genome shotgun (WGS) entry which is preliminary data.</text>
</comment>
<evidence type="ECO:0000256" key="5">
    <source>
        <dbReference type="ARBA" id="ARBA00023284"/>
    </source>
</evidence>
<dbReference type="EMBL" id="MFSQ01000089">
    <property type="protein sequence ID" value="OGI39728.1"/>
    <property type="molecule type" value="Genomic_DNA"/>
</dbReference>
<dbReference type="InterPro" id="IPR005746">
    <property type="entry name" value="Thioredoxin"/>
</dbReference>
<dbReference type="PRINTS" id="PR00421">
    <property type="entry name" value="THIOREDOXIN"/>
</dbReference>
<dbReference type="AlphaFoldDB" id="A0A1F6T3I9"/>
<feature type="active site" description="Nucleophile" evidence="7">
    <location>
        <position position="38"/>
    </location>
</feature>
<dbReference type="GO" id="GO:0015035">
    <property type="term" value="F:protein-disulfide reductase activity"/>
    <property type="evidence" value="ECO:0007669"/>
    <property type="project" value="InterPro"/>
</dbReference>
<keyword evidence="5 8" id="KW-0676">Redox-active center</keyword>
<protein>
    <recommendedName>
        <fullName evidence="6">Thioredoxin</fullName>
    </recommendedName>
</protein>
<dbReference type="InterPro" id="IPR017937">
    <property type="entry name" value="Thioredoxin_CS"/>
</dbReference>
<feature type="domain" description="Thioredoxin" evidence="9">
    <location>
        <begin position="1"/>
        <end position="114"/>
    </location>
</feature>
<dbReference type="GO" id="GO:0005737">
    <property type="term" value="C:cytoplasm"/>
    <property type="evidence" value="ECO:0007669"/>
    <property type="project" value="TreeGrafter"/>
</dbReference>
<evidence type="ECO:0000256" key="8">
    <source>
        <dbReference type="PIRSR" id="PIRSR000077-4"/>
    </source>
</evidence>